<reference evidence="2" key="2">
    <citation type="submission" date="2022-10" db="EMBL/GenBank/DDBJ databases">
        <authorList>
            <consortium name="ENA_rothamsted_submissions"/>
            <consortium name="culmorum"/>
            <person name="King R."/>
        </authorList>
    </citation>
    <scope>NUCLEOTIDE SEQUENCE</scope>
</reference>
<evidence type="ECO:0000313" key="2">
    <source>
        <dbReference type="EMBL" id="CAG9820665.1"/>
    </source>
</evidence>
<name>A0A9N9X3M4_PHACE</name>
<keyword evidence="3" id="KW-1185">Reference proteome</keyword>
<organism evidence="2 3">
    <name type="scientific">Phaedon cochleariae</name>
    <name type="common">Mustard beetle</name>
    <dbReference type="NCBI Taxonomy" id="80249"/>
    <lineage>
        <taxon>Eukaryota</taxon>
        <taxon>Metazoa</taxon>
        <taxon>Ecdysozoa</taxon>
        <taxon>Arthropoda</taxon>
        <taxon>Hexapoda</taxon>
        <taxon>Insecta</taxon>
        <taxon>Pterygota</taxon>
        <taxon>Neoptera</taxon>
        <taxon>Endopterygota</taxon>
        <taxon>Coleoptera</taxon>
        <taxon>Polyphaga</taxon>
        <taxon>Cucujiformia</taxon>
        <taxon>Chrysomeloidea</taxon>
        <taxon>Chrysomelidae</taxon>
        <taxon>Chrysomelinae</taxon>
        <taxon>Chrysomelini</taxon>
        <taxon>Phaedon</taxon>
    </lineage>
</organism>
<dbReference type="AlphaFoldDB" id="A0A9N9X3M4"/>
<dbReference type="InterPro" id="IPR031961">
    <property type="entry name" value="DUF4780"/>
</dbReference>
<accession>A0A9N9X3M4</accession>
<dbReference type="Pfam" id="PF16012">
    <property type="entry name" value="DUF4780"/>
    <property type="match status" value="1"/>
</dbReference>
<dbReference type="Proteomes" id="UP001153737">
    <property type="component" value="Chromosome 4"/>
</dbReference>
<reference evidence="2" key="1">
    <citation type="submission" date="2022-01" db="EMBL/GenBank/DDBJ databases">
        <authorList>
            <person name="King R."/>
        </authorList>
    </citation>
    <scope>NUCLEOTIDE SEQUENCE</scope>
</reference>
<sequence length="71" mass="8078">MRLVRGHLVFTATDKSSLAWLTETISTIRPWEDVELAVVPVQELPRLSRVHIGIPGRRLQSNQDSVDQSRD</sequence>
<dbReference type="OrthoDB" id="6782034at2759"/>
<dbReference type="EMBL" id="OU896710">
    <property type="protein sequence ID" value="CAG9820665.1"/>
    <property type="molecule type" value="Genomic_DNA"/>
</dbReference>
<proteinExistence type="predicted"/>
<gene>
    <name evidence="2" type="ORF">PHAECO_LOCUS7905</name>
</gene>
<protein>
    <recommendedName>
        <fullName evidence="1">DUF4780 domain-containing protein</fullName>
    </recommendedName>
</protein>
<evidence type="ECO:0000313" key="3">
    <source>
        <dbReference type="Proteomes" id="UP001153737"/>
    </source>
</evidence>
<evidence type="ECO:0000259" key="1">
    <source>
        <dbReference type="Pfam" id="PF16012"/>
    </source>
</evidence>
<feature type="domain" description="DUF4780" evidence="1">
    <location>
        <begin position="3"/>
        <end position="64"/>
    </location>
</feature>